<sequence length="52" mass="6129">MQHILASSTTGLHISHCVILQYKTSFIRKFKENKSIFVKSIYIYQFTHVVIE</sequence>
<organism evidence="1 2">
    <name type="scientific">Cylicocyclus nassatus</name>
    <name type="common">Nematode worm</name>
    <dbReference type="NCBI Taxonomy" id="53992"/>
    <lineage>
        <taxon>Eukaryota</taxon>
        <taxon>Metazoa</taxon>
        <taxon>Ecdysozoa</taxon>
        <taxon>Nematoda</taxon>
        <taxon>Chromadorea</taxon>
        <taxon>Rhabditida</taxon>
        <taxon>Rhabditina</taxon>
        <taxon>Rhabditomorpha</taxon>
        <taxon>Strongyloidea</taxon>
        <taxon>Strongylidae</taxon>
        <taxon>Cylicocyclus</taxon>
    </lineage>
</organism>
<protein>
    <submittedName>
        <fullName evidence="1">Uncharacterized protein</fullName>
    </submittedName>
</protein>
<reference evidence="1" key="1">
    <citation type="submission" date="2023-07" db="EMBL/GenBank/DDBJ databases">
        <authorList>
            <consortium name="CYATHOMIX"/>
        </authorList>
    </citation>
    <scope>NUCLEOTIDE SEQUENCE</scope>
    <source>
        <strain evidence="1">N/A</strain>
    </source>
</reference>
<evidence type="ECO:0000313" key="2">
    <source>
        <dbReference type="Proteomes" id="UP001176961"/>
    </source>
</evidence>
<accession>A0AA36ME68</accession>
<comment type="caution">
    <text evidence="1">The sequence shown here is derived from an EMBL/GenBank/DDBJ whole genome shotgun (WGS) entry which is preliminary data.</text>
</comment>
<dbReference type="EMBL" id="CATQJL010000326">
    <property type="protein sequence ID" value="CAJ0609156.1"/>
    <property type="molecule type" value="Genomic_DNA"/>
</dbReference>
<proteinExistence type="predicted"/>
<dbReference type="Proteomes" id="UP001176961">
    <property type="component" value="Unassembled WGS sequence"/>
</dbReference>
<dbReference type="AlphaFoldDB" id="A0AA36ME68"/>
<keyword evidence="2" id="KW-1185">Reference proteome</keyword>
<evidence type="ECO:0000313" key="1">
    <source>
        <dbReference type="EMBL" id="CAJ0609156.1"/>
    </source>
</evidence>
<gene>
    <name evidence="1" type="ORF">CYNAS_LOCUS21139</name>
</gene>
<name>A0AA36ME68_CYLNA</name>